<feature type="transmembrane region" description="Helical" evidence="6">
    <location>
        <begin position="66"/>
        <end position="89"/>
    </location>
</feature>
<keyword evidence="2 6" id="KW-0812">Transmembrane</keyword>
<feature type="transmembrane region" description="Helical" evidence="6">
    <location>
        <begin position="141"/>
        <end position="166"/>
    </location>
</feature>
<dbReference type="Proteomes" id="UP000601435">
    <property type="component" value="Unassembled WGS sequence"/>
</dbReference>
<dbReference type="GO" id="GO:0005216">
    <property type="term" value="F:monoatomic ion channel activity"/>
    <property type="evidence" value="ECO:0007669"/>
    <property type="project" value="InterPro"/>
</dbReference>
<comment type="caution">
    <text evidence="9">The sequence shown here is derived from an EMBL/GenBank/DDBJ whole genome shotgun (WGS) entry which is preliminary data.</text>
</comment>
<sequence length="313" mass="34889">ASLVCVGLLTLLVVPSFGANELQSVEKLLIVRGLRLLRLLRALRMVSHFKIMWRLVHGLLTSAETILAVTLLLLVCLFVAACVAVEVIAKDEDLKKHDQLTMFVIDEYFSSLMVAVMTLMQFVTMDSLATIYFPLIEARPYLVLFFLPLLIFISIGLMNLVTAALVENAMKHQAEQEEQHKLQLKAKVREAMPTLINIFQTLDKDNSGNVTQEELRHVPVDVLPPKVLQALCADTWEELFEYLDVDGTGTLSQAEFVEGLLNLCLLDMPIATVQTLKLLQLIRAHIVNIGDRLAAFNVQPQPVAASTQNLTGM</sequence>
<dbReference type="InterPro" id="IPR002048">
    <property type="entry name" value="EF_hand_dom"/>
</dbReference>
<dbReference type="GO" id="GO:0005509">
    <property type="term" value="F:calcium ion binding"/>
    <property type="evidence" value="ECO:0007669"/>
    <property type="project" value="InterPro"/>
</dbReference>
<dbReference type="InterPro" id="IPR005821">
    <property type="entry name" value="Ion_trans_dom"/>
</dbReference>
<evidence type="ECO:0000256" key="7">
    <source>
        <dbReference type="SAM" id="SignalP"/>
    </source>
</evidence>
<keyword evidence="3" id="KW-0106">Calcium</keyword>
<comment type="subcellular location">
    <subcellularLocation>
        <location evidence="1">Membrane</location>
        <topology evidence="1">Multi-pass membrane protein</topology>
    </subcellularLocation>
</comment>
<evidence type="ECO:0000256" key="6">
    <source>
        <dbReference type="SAM" id="Phobius"/>
    </source>
</evidence>
<feature type="domain" description="EF-hand" evidence="8">
    <location>
        <begin position="231"/>
        <end position="266"/>
    </location>
</feature>
<dbReference type="AlphaFoldDB" id="A0A813BUV1"/>
<feature type="signal peptide" evidence="7">
    <location>
        <begin position="1"/>
        <end position="18"/>
    </location>
</feature>
<organism evidence="9 10">
    <name type="scientific">Symbiodinium necroappetens</name>
    <dbReference type="NCBI Taxonomy" id="1628268"/>
    <lineage>
        <taxon>Eukaryota</taxon>
        <taxon>Sar</taxon>
        <taxon>Alveolata</taxon>
        <taxon>Dinophyceae</taxon>
        <taxon>Suessiales</taxon>
        <taxon>Symbiodiniaceae</taxon>
        <taxon>Symbiodinium</taxon>
    </lineage>
</organism>
<feature type="non-terminal residue" evidence="9">
    <location>
        <position position="313"/>
    </location>
</feature>
<feature type="transmembrane region" description="Helical" evidence="6">
    <location>
        <begin position="109"/>
        <end position="135"/>
    </location>
</feature>
<dbReference type="SUPFAM" id="SSF47473">
    <property type="entry name" value="EF-hand"/>
    <property type="match status" value="1"/>
</dbReference>
<proteinExistence type="predicted"/>
<dbReference type="Pfam" id="PF00520">
    <property type="entry name" value="Ion_trans"/>
    <property type="match status" value="1"/>
</dbReference>
<dbReference type="PROSITE" id="PS50222">
    <property type="entry name" value="EF_HAND_2"/>
    <property type="match status" value="2"/>
</dbReference>
<evidence type="ECO:0000256" key="5">
    <source>
        <dbReference type="ARBA" id="ARBA00023136"/>
    </source>
</evidence>
<keyword evidence="7" id="KW-0732">Signal</keyword>
<evidence type="ECO:0000259" key="8">
    <source>
        <dbReference type="PROSITE" id="PS50222"/>
    </source>
</evidence>
<name>A0A813BUV1_9DINO</name>
<keyword evidence="10" id="KW-1185">Reference proteome</keyword>
<dbReference type="Gene3D" id="1.10.238.10">
    <property type="entry name" value="EF-hand"/>
    <property type="match status" value="1"/>
</dbReference>
<protein>
    <submittedName>
        <fullName evidence="9">Cacna1h protein</fullName>
    </submittedName>
</protein>
<dbReference type="InterPro" id="IPR011992">
    <property type="entry name" value="EF-hand-dom_pair"/>
</dbReference>
<evidence type="ECO:0000256" key="4">
    <source>
        <dbReference type="ARBA" id="ARBA00022989"/>
    </source>
</evidence>
<feature type="chain" id="PRO_5032355121" evidence="7">
    <location>
        <begin position="19"/>
        <end position="313"/>
    </location>
</feature>
<reference evidence="9" key="1">
    <citation type="submission" date="2021-02" db="EMBL/GenBank/DDBJ databases">
        <authorList>
            <person name="Dougan E. K."/>
            <person name="Rhodes N."/>
            <person name="Thang M."/>
            <person name="Chan C."/>
        </authorList>
    </citation>
    <scope>NUCLEOTIDE SEQUENCE</scope>
</reference>
<dbReference type="Gene3D" id="1.10.287.70">
    <property type="match status" value="1"/>
</dbReference>
<dbReference type="GO" id="GO:0016020">
    <property type="term" value="C:membrane"/>
    <property type="evidence" value="ECO:0007669"/>
    <property type="project" value="UniProtKB-SubCell"/>
</dbReference>
<dbReference type="SUPFAM" id="SSF81324">
    <property type="entry name" value="Voltage-gated potassium channels"/>
    <property type="match status" value="1"/>
</dbReference>
<gene>
    <name evidence="9" type="primary">Cacna1h</name>
    <name evidence="9" type="ORF">SNEC2469_LOCUS32035</name>
</gene>
<dbReference type="EMBL" id="CAJNJA010079519">
    <property type="protein sequence ID" value="CAE7925442.1"/>
    <property type="molecule type" value="Genomic_DNA"/>
</dbReference>
<keyword evidence="4 6" id="KW-1133">Transmembrane helix</keyword>
<dbReference type="OrthoDB" id="186625at2759"/>
<evidence type="ECO:0000256" key="3">
    <source>
        <dbReference type="ARBA" id="ARBA00022837"/>
    </source>
</evidence>
<dbReference type="CDD" id="cd00051">
    <property type="entry name" value="EFh"/>
    <property type="match status" value="1"/>
</dbReference>
<dbReference type="SMART" id="SM00054">
    <property type="entry name" value="EFh"/>
    <property type="match status" value="2"/>
</dbReference>
<evidence type="ECO:0000313" key="9">
    <source>
        <dbReference type="EMBL" id="CAE7925442.1"/>
    </source>
</evidence>
<evidence type="ECO:0000313" key="10">
    <source>
        <dbReference type="Proteomes" id="UP000601435"/>
    </source>
</evidence>
<feature type="domain" description="EF-hand" evidence="8">
    <location>
        <begin position="190"/>
        <end position="225"/>
    </location>
</feature>
<dbReference type="PANTHER" id="PTHR46726">
    <property type="entry name" value="TWO PORE CHANNEL 3"/>
    <property type="match status" value="1"/>
</dbReference>
<evidence type="ECO:0000256" key="2">
    <source>
        <dbReference type="ARBA" id="ARBA00022692"/>
    </source>
</evidence>
<dbReference type="Pfam" id="PF13499">
    <property type="entry name" value="EF-hand_7"/>
    <property type="match status" value="1"/>
</dbReference>
<dbReference type="PROSITE" id="PS00018">
    <property type="entry name" value="EF_HAND_1"/>
    <property type="match status" value="2"/>
</dbReference>
<accession>A0A813BUV1</accession>
<dbReference type="PANTHER" id="PTHR46726:SF1">
    <property type="entry name" value="TWO-PORE CALCIUM CHANNEL 3"/>
    <property type="match status" value="1"/>
</dbReference>
<keyword evidence="5 6" id="KW-0472">Membrane</keyword>
<dbReference type="InterPro" id="IPR018247">
    <property type="entry name" value="EF_Hand_1_Ca_BS"/>
</dbReference>
<evidence type="ECO:0000256" key="1">
    <source>
        <dbReference type="ARBA" id="ARBA00004141"/>
    </source>
</evidence>